<feature type="region of interest" description="Disordered" evidence="1">
    <location>
        <begin position="31"/>
        <end position="74"/>
    </location>
</feature>
<accession>A0AAN9IS62</accession>
<proteinExistence type="predicted"/>
<name>A0AAN9IS62_CLITE</name>
<evidence type="ECO:0000256" key="1">
    <source>
        <dbReference type="SAM" id="MobiDB-lite"/>
    </source>
</evidence>
<organism evidence="2 3">
    <name type="scientific">Clitoria ternatea</name>
    <name type="common">Butterfly pea</name>
    <dbReference type="NCBI Taxonomy" id="43366"/>
    <lineage>
        <taxon>Eukaryota</taxon>
        <taxon>Viridiplantae</taxon>
        <taxon>Streptophyta</taxon>
        <taxon>Embryophyta</taxon>
        <taxon>Tracheophyta</taxon>
        <taxon>Spermatophyta</taxon>
        <taxon>Magnoliopsida</taxon>
        <taxon>eudicotyledons</taxon>
        <taxon>Gunneridae</taxon>
        <taxon>Pentapetalae</taxon>
        <taxon>rosids</taxon>
        <taxon>fabids</taxon>
        <taxon>Fabales</taxon>
        <taxon>Fabaceae</taxon>
        <taxon>Papilionoideae</taxon>
        <taxon>50 kb inversion clade</taxon>
        <taxon>NPAAA clade</taxon>
        <taxon>indigoferoid/millettioid clade</taxon>
        <taxon>Phaseoleae</taxon>
        <taxon>Clitoria</taxon>
    </lineage>
</organism>
<comment type="caution">
    <text evidence="2">The sequence shown here is derived from an EMBL/GenBank/DDBJ whole genome shotgun (WGS) entry which is preliminary data.</text>
</comment>
<keyword evidence="3" id="KW-1185">Reference proteome</keyword>
<evidence type="ECO:0000313" key="2">
    <source>
        <dbReference type="EMBL" id="KAK7285308.1"/>
    </source>
</evidence>
<dbReference type="Proteomes" id="UP001359559">
    <property type="component" value="Unassembled WGS sequence"/>
</dbReference>
<gene>
    <name evidence="2" type="ORF">RJT34_20075</name>
</gene>
<dbReference type="AlphaFoldDB" id="A0AAN9IS62"/>
<evidence type="ECO:0000313" key="3">
    <source>
        <dbReference type="Proteomes" id="UP001359559"/>
    </source>
</evidence>
<sequence length="74" mass="9011">MFTQKKKLGWNFQNFHILNKLLHRISFSVRQAREKNPNSPPLKKKKEKLSLFKFNNRMRRDQKSYSRSEESEVS</sequence>
<feature type="compositionally biased region" description="Basic and acidic residues" evidence="1">
    <location>
        <begin position="58"/>
        <end position="74"/>
    </location>
</feature>
<reference evidence="2 3" key="1">
    <citation type="submission" date="2024-01" db="EMBL/GenBank/DDBJ databases">
        <title>The genomes of 5 underutilized Papilionoideae crops provide insights into root nodulation and disease resistance.</title>
        <authorList>
            <person name="Yuan L."/>
        </authorList>
    </citation>
    <scope>NUCLEOTIDE SEQUENCE [LARGE SCALE GENOMIC DNA]</scope>
    <source>
        <strain evidence="2">LY-2023</strain>
        <tissue evidence="2">Leaf</tissue>
    </source>
</reference>
<dbReference type="EMBL" id="JAYKXN010000005">
    <property type="protein sequence ID" value="KAK7285308.1"/>
    <property type="molecule type" value="Genomic_DNA"/>
</dbReference>
<protein>
    <submittedName>
        <fullName evidence="2">Uncharacterized protein</fullName>
    </submittedName>
</protein>